<proteinExistence type="predicted"/>
<sequence length="71" mass="7778">MGCRNCSGDNKEKDEEAGKYWRDSKYSLAKVPGLLKLGCEVFYPLALISSLRISALSRLISPTAPGHGHQL</sequence>
<gene>
    <name evidence="1" type="ORF">GCM10009839_15560</name>
</gene>
<evidence type="ECO:0000313" key="1">
    <source>
        <dbReference type="EMBL" id="GAA2019909.1"/>
    </source>
</evidence>
<dbReference type="EMBL" id="BAAAQN010000006">
    <property type="protein sequence ID" value="GAA2019909.1"/>
    <property type="molecule type" value="Genomic_DNA"/>
</dbReference>
<dbReference type="Proteomes" id="UP001500751">
    <property type="component" value="Unassembled WGS sequence"/>
</dbReference>
<accession>A0ABN2TSK3</accession>
<evidence type="ECO:0000313" key="2">
    <source>
        <dbReference type="Proteomes" id="UP001500751"/>
    </source>
</evidence>
<comment type="caution">
    <text evidence="1">The sequence shown here is derived from an EMBL/GenBank/DDBJ whole genome shotgun (WGS) entry which is preliminary data.</text>
</comment>
<protein>
    <submittedName>
        <fullName evidence="1">Uncharacterized protein</fullName>
    </submittedName>
</protein>
<keyword evidence="2" id="KW-1185">Reference proteome</keyword>
<reference evidence="1 2" key="1">
    <citation type="journal article" date="2019" name="Int. J. Syst. Evol. Microbiol.">
        <title>The Global Catalogue of Microorganisms (GCM) 10K type strain sequencing project: providing services to taxonomists for standard genome sequencing and annotation.</title>
        <authorList>
            <consortium name="The Broad Institute Genomics Platform"/>
            <consortium name="The Broad Institute Genome Sequencing Center for Infectious Disease"/>
            <person name="Wu L."/>
            <person name="Ma J."/>
        </authorList>
    </citation>
    <scope>NUCLEOTIDE SEQUENCE [LARGE SCALE GENOMIC DNA]</scope>
    <source>
        <strain evidence="1 2">JCM 16014</strain>
    </source>
</reference>
<organism evidence="1 2">
    <name type="scientific">Catenulispora yoronensis</name>
    <dbReference type="NCBI Taxonomy" id="450799"/>
    <lineage>
        <taxon>Bacteria</taxon>
        <taxon>Bacillati</taxon>
        <taxon>Actinomycetota</taxon>
        <taxon>Actinomycetes</taxon>
        <taxon>Catenulisporales</taxon>
        <taxon>Catenulisporaceae</taxon>
        <taxon>Catenulispora</taxon>
    </lineage>
</organism>
<name>A0ABN2TSK3_9ACTN</name>